<proteinExistence type="predicted"/>
<reference evidence="2 3" key="1">
    <citation type="submission" date="2016-12" db="EMBL/GenBank/DDBJ databases">
        <title>The genome of dimorphic prosthecate Glycocaulis alkaliphilus 6b-8t, isolated from crude oil dictates its adaptability in petroleum environments.</title>
        <authorList>
            <person name="Wu X.-L."/>
            <person name="Geng S."/>
        </authorList>
    </citation>
    <scope>NUCLEOTIDE SEQUENCE [LARGE SCALE GENOMIC DNA]</scope>
    <source>
        <strain evidence="2 3">6B-8</strain>
    </source>
</reference>
<feature type="region of interest" description="Disordered" evidence="1">
    <location>
        <begin position="1"/>
        <end position="26"/>
    </location>
</feature>
<keyword evidence="3" id="KW-1185">Reference proteome</keyword>
<evidence type="ECO:0000313" key="3">
    <source>
        <dbReference type="Proteomes" id="UP000286954"/>
    </source>
</evidence>
<protein>
    <submittedName>
        <fullName evidence="2">Uncharacterized protein</fullName>
    </submittedName>
</protein>
<gene>
    <name evidence="2" type="ORF">X907_2668</name>
</gene>
<organism evidence="2 3">
    <name type="scientific">Glycocaulis alkaliphilus</name>
    <dbReference type="NCBI Taxonomy" id="1434191"/>
    <lineage>
        <taxon>Bacteria</taxon>
        <taxon>Pseudomonadati</taxon>
        <taxon>Pseudomonadota</taxon>
        <taxon>Alphaproteobacteria</taxon>
        <taxon>Maricaulales</taxon>
        <taxon>Maricaulaceae</taxon>
        <taxon>Glycocaulis</taxon>
    </lineage>
</organism>
<dbReference type="AlphaFoldDB" id="A0A3T0ECZ8"/>
<dbReference type="EMBL" id="CP018911">
    <property type="protein sequence ID" value="AZU05179.1"/>
    <property type="molecule type" value="Genomic_DNA"/>
</dbReference>
<name>A0A3T0ECZ8_9PROT</name>
<accession>A0A3T0ECZ8</accession>
<feature type="compositionally biased region" description="Basic and acidic residues" evidence="1">
    <location>
        <begin position="16"/>
        <end position="26"/>
    </location>
</feature>
<dbReference type="Proteomes" id="UP000286954">
    <property type="component" value="Chromosome"/>
</dbReference>
<dbReference type="KEGG" id="gak:X907_2668"/>
<sequence>MPSAGNSQPGRFRVGPQEKRGSDGRIEGWLGMGQVRAEGIDQWALA</sequence>
<evidence type="ECO:0000256" key="1">
    <source>
        <dbReference type="SAM" id="MobiDB-lite"/>
    </source>
</evidence>
<evidence type="ECO:0000313" key="2">
    <source>
        <dbReference type="EMBL" id="AZU05179.1"/>
    </source>
</evidence>